<evidence type="ECO:0000313" key="2">
    <source>
        <dbReference type="Proteomes" id="UP000015105"/>
    </source>
</evidence>
<reference evidence="1" key="3">
    <citation type="journal article" date="2017" name="Nature">
        <title>Genome sequence of the progenitor of the wheat D genome Aegilops tauschii.</title>
        <authorList>
            <person name="Luo M.C."/>
            <person name="Gu Y.Q."/>
            <person name="Puiu D."/>
            <person name="Wang H."/>
            <person name="Twardziok S.O."/>
            <person name="Deal K.R."/>
            <person name="Huo N."/>
            <person name="Zhu T."/>
            <person name="Wang L."/>
            <person name="Wang Y."/>
            <person name="McGuire P.E."/>
            <person name="Liu S."/>
            <person name="Long H."/>
            <person name="Ramasamy R.K."/>
            <person name="Rodriguez J.C."/>
            <person name="Van S.L."/>
            <person name="Yuan L."/>
            <person name="Wang Z."/>
            <person name="Xia Z."/>
            <person name="Xiao L."/>
            <person name="Anderson O.D."/>
            <person name="Ouyang S."/>
            <person name="Liang Y."/>
            <person name="Zimin A.V."/>
            <person name="Pertea G."/>
            <person name="Qi P."/>
            <person name="Bennetzen J.L."/>
            <person name="Dai X."/>
            <person name="Dawson M.W."/>
            <person name="Muller H.G."/>
            <person name="Kugler K."/>
            <person name="Rivarola-Duarte L."/>
            <person name="Spannagl M."/>
            <person name="Mayer K.F.X."/>
            <person name="Lu F.H."/>
            <person name="Bevan M.W."/>
            <person name="Leroy P."/>
            <person name="Li P."/>
            <person name="You F.M."/>
            <person name="Sun Q."/>
            <person name="Liu Z."/>
            <person name="Lyons E."/>
            <person name="Wicker T."/>
            <person name="Salzberg S.L."/>
            <person name="Devos K.M."/>
            <person name="Dvorak J."/>
        </authorList>
    </citation>
    <scope>NUCLEOTIDE SEQUENCE [LARGE SCALE GENOMIC DNA]</scope>
    <source>
        <strain evidence="1">cv. AL8/78</strain>
    </source>
</reference>
<organism evidence="1 2">
    <name type="scientific">Aegilops tauschii subsp. strangulata</name>
    <name type="common">Goatgrass</name>
    <dbReference type="NCBI Taxonomy" id="200361"/>
    <lineage>
        <taxon>Eukaryota</taxon>
        <taxon>Viridiplantae</taxon>
        <taxon>Streptophyta</taxon>
        <taxon>Embryophyta</taxon>
        <taxon>Tracheophyta</taxon>
        <taxon>Spermatophyta</taxon>
        <taxon>Magnoliopsida</taxon>
        <taxon>Liliopsida</taxon>
        <taxon>Poales</taxon>
        <taxon>Poaceae</taxon>
        <taxon>BOP clade</taxon>
        <taxon>Pooideae</taxon>
        <taxon>Triticodae</taxon>
        <taxon>Triticeae</taxon>
        <taxon>Triticinae</taxon>
        <taxon>Aegilops</taxon>
    </lineage>
</organism>
<dbReference type="Gramene" id="AET7Gv20324500.10">
    <property type="protein sequence ID" value="AET7Gv20324500.10"/>
    <property type="gene ID" value="AET7Gv20324500"/>
</dbReference>
<proteinExistence type="predicted"/>
<keyword evidence="2" id="KW-1185">Reference proteome</keyword>
<accession>A0A453QTS4</accession>
<reference evidence="2" key="2">
    <citation type="journal article" date="2017" name="Nat. Plants">
        <title>The Aegilops tauschii genome reveals multiple impacts of transposons.</title>
        <authorList>
            <person name="Zhao G."/>
            <person name="Zou C."/>
            <person name="Li K."/>
            <person name="Wang K."/>
            <person name="Li T."/>
            <person name="Gao L."/>
            <person name="Zhang X."/>
            <person name="Wang H."/>
            <person name="Yang Z."/>
            <person name="Liu X."/>
            <person name="Jiang W."/>
            <person name="Mao L."/>
            <person name="Kong X."/>
            <person name="Jiao Y."/>
            <person name="Jia J."/>
        </authorList>
    </citation>
    <scope>NUCLEOTIDE SEQUENCE [LARGE SCALE GENOMIC DNA]</scope>
    <source>
        <strain evidence="2">cv. AL8/78</strain>
    </source>
</reference>
<reference evidence="1" key="5">
    <citation type="journal article" date="2021" name="G3 (Bethesda)">
        <title>Aegilops tauschii genome assembly Aet v5.0 features greater sequence contiguity and improved annotation.</title>
        <authorList>
            <person name="Wang L."/>
            <person name="Zhu T."/>
            <person name="Rodriguez J.C."/>
            <person name="Deal K.R."/>
            <person name="Dubcovsky J."/>
            <person name="McGuire P.E."/>
            <person name="Lux T."/>
            <person name="Spannagl M."/>
            <person name="Mayer K.F.X."/>
            <person name="Baldrich P."/>
            <person name="Meyers B.C."/>
            <person name="Huo N."/>
            <person name="Gu Y.Q."/>
            <person name="Zhou H."/>
            <person name="Devos K.M."/>
            <person name="Bennetzen J.L."/>
            <person name="Unver T."/>
            <person name="Budak H."/>
            <person name="Gulick P.J."/>
            <person name="Galiba G."/>
            <person name="Kalapos B."/>
            <person name="Nelson D.R."/>
            <person name="Li P."/>
            <person name="You F.M."/>
            <person name="Luo M.C."/>
            <person name="Dvorak J."/>
        </authorList>
    </citation>
    <scope>NUCLEOTIDE SEQUENCE [LARGE SCALE GENOMIC DNA]</scope>
    <source>
        <strain evidence="1">cv. AL8/78</strain>
    </source>
</reference>
<dbReference type="Proteomes" id="UP000015105">
    <property type="component" value="Chromosome 7D"/>
</dbReference>
<protein>
    <submittedName>
        <fullName evidence="1">Uncharacterized protein</fullName>
    </submittedName>
</protein>
<dbReference type="AlphaFoldDB" id="A0A453QTS4"/>
<dbReference type="EnsemblPlants" id="AET7Gv20324500.10">
    <property type="protein sequence ID" value="AET7Gv20324500.10"/>
    <property type="gene ID" value="AET7Gv20324500"/>
</dbReference>
<reference evidence="2" key="1">
    <citation type="journal article" date="2014" name="Science">
        <title>Ancient hybridizations among the ancestral genomes of bread wheat.</title>
        <authorList>
            <consortium name="International Wheat Genome Sequencing Consortium,"/>
            <person name="Marcussen T."/>
            <person name="Sandve S.R."/>
            <person name="Heier L."/>
            <person name="Spannagl M."/>
            <person name="Pfeifer M."/>
            <person name="Jakobsen K.S."/>
            <person name="Wulff B.B."/>
            <person name="Steuernagel B."/>
            <person name="Mayer K.F."/>
            <person name="Olsen O.A."/>
        </authorList>
    </citation>
    <scope>NUCLEOTIDE SEQUENCE [LARGE SCALE GENOMIC DNA]</scope>
    <source>
        <strain evidence="2">cv. AL8/78</strain>
    </source>
</reference>
<sequence length="38" mass="4174">MATTKYQPLQRDHGSIDAALERSGYSVLCHFFSTEGGV</sequence>
<reference evidence="1" key="4">
    <citation type="submission" date="2019-03" db="UniProtKB">
        <authorList>
            <consortium name="EnsemblPlants"/>
        </authorList>
    </citation>
    <scope>IDENTIFICATION</scope>
</reference>
<name>A0A453QTS4_AEGTS</name>
<evidence type="ECO:0000313" key="1">
    <source>
        <dbReference type="EnsemblPlants" id="AET7Gv20324500.10"/>
    </source>
</evidence>